<dbReference type="AlphaFoldDB" id="G9YJ40"/>
<dbReference type="HOGENOM" id="CLU_3195383_0_0_9"/>
<protein>
    <submittedName>
        <fullName evidence="1">Uncharacterized protein</fullName>
    </submittedName>
</protein>
<name>G9YJ40_9FIRM</name>
<keyword evidence="2" id="KW-1185">Reference proteome</keyword>
<sequence>MNNSFSAIRSSPFYLNAIRNMIMPTLSIQKGETFFPFDRGIIHTI</sequence>
<organism evidence="1 2">
    <name type="scientific">Anaeroglobus geminatus F0357</name>
    <dbReference type="NCBI Taxonomy" id="861450"/>
    <lineage>
        <taxon>Bacteria</taxon>
        <taxon>Bacillati</taxon>
        <taxon>Bacillota</taxon>
        <taxon>Negativicutes</taxon>
        <taxon>Veillonellales</taxon>
        <taxon>Veillonellaceae</taxon>
        <taxon>Anaeroglobus</taxon>
    </lineage>
</organism>
<dbReference type="EMBL" id="AGCJ01000073">
    <property type="protein sequence ID" value="EHM39083.1"/>
    <property type="molecule type" value="Genomic_DNA"/>
</dbReference>
<accession>G9YJ40</accession>
<evidence type="ECO:0000313" key="1">
    <source>
        <dbReference type="EMBL" id="EHM39083.1"/>
    </source>
</evidence>
<dbReference type="Proteomes" id="UP000005481">
    <property type="component" value="Unassembled WGS sequence"/>
</dbReference>
<comment type="caution">
    <text evidence="1">The sequence shown here is derived from an EMBL/GenBank/DDBJ whole genome shotgun (WGS) entry which is preliminary data.</text>
</comment>
<reference evidence="1 2" key="1">
    <citation type="submission" date="2011-08" db="EMBL/GenBank/DDBJ databases">
        <authorList>
            <person name="Weinstock G."/>
            <person name="Sodergren E."/>
            <person name="Clifton S."/>
            <person name="Fulton L."/>
            <person name="Fulton B."/>
            <person name="Courtney L."/>
            <person name="Fronick C."/>
            <person name="Harrison M."/>
            <person name="Strong C."/>
            <person name="Farmer C."/>
            <person name="Delahaunty K."/>
            <person name="Markovic C."/>
            <person name="Hall O."/>
            <person name="Minx P."/>
            <person name="Tomlinson C."/>
            <person name="Mitreva M."/>
            <person name="Hou S."/>
            <person name="Chen J."/>
            <person name="Wollam A."/>
            <person name="Pepin K.H."/>
            <person name="Johnson M."/>
            <person name="Bhonagiri V."/>
            <person name="Zhang X."/>
            <person name="Suruliraj S."/>
            <person name="Warren W."/>
            <person name="Chinwalla A."/>
            <person name="Mardis E.R."/>
            <person name="Wilson R.K."/>
        </authorList>
    </citation>
    <scope>NUCLEOTIDE SEQUENCE [LARGE SCALE GENOMIC DNA]</scope>
    <source>
        <strain evidence="1 2">F0357</strain>
    </source>
</reference>
<evidence type="ECO:0000313" key="2">
    <source>
        <dbReference type="Proteomes" id="UP000005481"/>
    </source>
</evidence>
<proteinExistence type="predicted"/>
<gene>
    <name evidence="1" type="ORF">HMPREF0080_01683</name>
</gene>